<protein>
    <recommendedName>
        <fullName evidence="3">GH84 domain-containing protein</fullName>
    </recommendedName>
</protein>
<dbReference type="Proteomes" id="UP000663862">
    <property type="component" value="Unassembled WGS sequence"/>
</dbReference>
<dbReference type="Gene3D" id="3.20.20.80">
    <property type="entry name" value="Glycosidases"/>
    <property type="match status" value="2"/>
</dbReference>
<dbReference type="InterPro" id="IPR011496">
    <property type="entry name" value="O-GlcNAcase_cat"/>
</dbReference>
<dbReference type="InterPro" id="IPR017853">
    <property type="entry name" value="GH"/>
</dbReference>
<evidence type="ECO:0000313" key="4">
    <source>
        <dbReference type="EMBL" id="CAF4466755.1"/>
    </source>
</evidence>
<dbReference type="PANTHER" id="PTHR13170:SF16">
    <property type="entry name" value="PROTEIN O-GLCNACASE"/>
    <property type="match status" value="1"/>
</dbReference>
<organism evidence="4 5">
    <name type="scientific">Rotaria socialis</name>
    <dbReference type="NCBI Taxonomy" id="392032"/>
    <lineage>
        <taxon>Eukaryota</taxon>
        <taxon>Metazoa</taxon>
        <taxon>Spiralia</taxon>
        <taxon>Gnathifera</taxon>
        <taxon>Rotifera</taxon>
        <taxon>Eurotatoria</taxon>
        <taxon>Bdelloidea</taxon>
        <taxon>Philodinida</taxon>
        <taxon>Philodinidae</taxon>
        <taxon>Rotaria</taxon>
    </lineage>
</organism>
<dbReference type="EMBL" id="CAJOBQ010001212">
    <property type="protein sequence ID" value="CAF4466755.1"/>
    <property type="molecule type" value="Genomic_DNA"/>
</dbReference>
<dbReference type="GO" id="GO:0009100">
    <property type="term" value="P:glycoprotein metabolic process"/>
    <property type="evidence" value="ECO:0007669"/>
    <property type="project" value="TreeGrafter"/>
</dbReference>
<feature type="domain" description="GH84" evidence="3">
    <location>
        <begin position="1"/>
        <end position="173"/>
    </location>
</feature>
<keyword evidence="2" id="KW-0326">Glycosidase</keyword>
<reference evidence="4" key="1">
    <citation type="submission" date="2021-02" db="EMBL/GenBank/DDBJ databases">
        <authorList>
            <person name="Nowell W R."/>
        </authorList>
    </citation>
    <scope>NUCLEOTIDE SEQUENCE</scope>
</reference>
<dbReference type="GO" id="GO:0016231">
    <property type="term" value="F:beta-N-acetylglucosaminidase activity"/>
    <property type="evidence" value="ECO:0007669"/>
    <property type="project" value="TreeGrafter"/>
</dbReference>
<dbReference type="SUPFAM" id="SSF51445">
    <property type="entry name" value="(Trans)glycosidases"/>
    <property type="match status" value="1"/>
</dbReference>
<dbReference type="AlphaFoldDB" id="A0A820T802"/>
<keyword evidence="1" id="KW-0378">Hydrolase</keyword>
<evidence type="ECO:0000259" key="3">
    <source>
        <dbReference type="PROSITE" id="PS52009"/>
    </source>
</evidence>
<gene>
    <name evidence="4" type="ORF">TSG867_LOCUS18291</name>
</gene>
<name>A0A820T802_9BILA</name>
<accession>A0A820T802</accession>
<dbReference type="PANTHER" id="PTHR13170">
    <property type="entry name" value="O-GLCNACASE"/>
    <property type="match status" value="1"/>
</dbReference>
<sequence length="173" mass="20248">MREMIQFDRILEVVLHNINADDNMAETQKQEHVMKREMTSNCINEQVGKVYQSPDYFNALDNDNDIDNEQLASQLSSFACEHWALLFHDIEYETCQKDHNIFISFAHAQVTLVNEIYDYLNKSNDVLLFCPTGPKVISRFIIISHILSVNTVLQRRSAMWDNLNANDYDQRRS</sequence>
<dbReference type="PROSITE" id="PS52009">
    <property type="entry name" value="GH84"/>
    <property type="match status" value="1"/>
</dbReference>
<comment type="caution">
    <text evidence="4">The sequence shown here is derived from an EMBL/GenBank/DDBJ whole genome shotgun (WGS) entry which is preliminary data.</text>
</comment>
<evidence type="ECO:0000313" key="5">
    <source>
        <dbReference type="Proteomes" id="UP000663862"/>
    </source>
</evidence>
<evidence type="ECO:0000256" key="1">
    <source>
        <dbReference type="ARBA" id="ARBA00022801"/>
    </source>
</evidence>
<proteinExistence type="predicted"/>
<evidence type="ECO:0000256" key="2">
    <source>
        <dbReference type="ARBA" id="ARBA00023295"/>
    </source>
</evidence>
<dbReference type="InterPro" id="IPR051822">
    <property type="entry name" value="Glycosyl_Hydrolase_84"/>
</dbReference>